<dbReference type="PANTHER" id="PTHR43861">
    <property type="entry name" value="TRANS-ACONITATE 2-METHYLTRANSFERASE-RELATED"/>
    <property type="match status" value="1"/>
</dbReference>
<reference evidence="4 5" key="1">
    <citation type="submission" date="2020-08" db="EMBL/GenBank/DDBJ databases">
        <title>Genomic Encyclopedia of Type Strains, Phase IV (KMG-IV): sequencing the most valuable type-strain genomes for metagenomic binning, comparative biology and taxonomic classification.</title>
        <authorList>
            <person name="Goeker M."/>
        </authorList>
    </citation>
    <scope>NUCLEOTIDE SEQUENCE [LARGE SCALE GENOMIC DNA]</scope>
    <source>
        <strain evidence="4 5">DSM 102189</strain>
    </source>
</reference>
<comment type="caution">
    <text evidence="4">The sequence shown here is derived from an EMBL/GenBank/DDBJ whole genome shotgun (WGS) entry which is preliminary data.</text>
</comment>
<gene>
    <name evidence="4" type="ORF">FHS79_001805</name>
</gene>
<dbReference type="InterPro" id="IPR029063">
    <property type="entry name" value="SAM-dependent_MTases_sf"/>
</dbReference>
<dbReference type="EMBL" id="JACIIV010000011">
    <property type="protein sequence ID" value="MBB6227636.1"/>
    <property type="molecule type" value="Genomic_DNA"/>
</dbReference>
<dbReference type="GO" id="GO:0008168">
    <property type="term" value="F:methyltransferase activity"/>
    <property type="evidence" value="ECO:0007669"/>
    <property type="project" value="UniProtKB-KW"/>
</dbReference>
<evidence type="ECO:0000256" key="2">
    <source>
        <dbReference type="SAM" id="SignalP"/>
    </source>
</evidence>
<dbReference type="InterPro" id="IPR041698">
    <property type="entry name" value="Methyltransf_25"/>
</dbReference>
<keyword evidence="2" id="KW-0732">Signal</keyword>
<protein>
    <submittedName>
        <fullName evidence="4">Putative methyltransferase</fullName>
    </submittedName>
</protein>
<evidence type="ECO:0000313" key="5">
    <source>
        <dbReference type="Proteomes" id="UP000538147"/>
    </source>
</evidence>
<name>A0A841L5V6_9SPHN</name>
<dbReference type="RefSeq" id="WP_184198563.1">
    <property type="nucleotide sequence ID" value="NZ_BMOX01000020.1"/>
</dbReference>
<organism evidence="4 5">
    <name type="scientific">Polymorphobacter multimanifer</name>
    <dbReference type="NCBI Taxonomy" id="1070431"/>
    <lineage>
        <taxon>Bacteria</taxon>
        <taxon>Pseudomonadati</taxon>
        <taxon>Pseudomonadota</taxon>
        <taxon>Alphaproteobacteria</taxon>
        <taxon>Sphingomonadales</taxon>
        <taxon>Sphingosinicellaceae</taxon>
        <taxon>Polymorphobacter</taxon>
    </lineage>
</organism>
<keyword evidence="4" id="KW-0489">Methyltransferase</keyword>
<dbReference type="Pfam" id="PF13649">
    <property type="entry name" value="Methyltransf_25"/>
    <property type="match status" value="1"/>
</dbReference>
<dbReference type="Proteomes" id="UP000538147">
    <property type="component" value="Unassembled WGS sequence"/>
</dbReference>
<keyword evidence="1 4" id="KW-0808">Transferase</keyword>
<evidence type="ECO:0000256" key="1">
    <source>
        <dbReference type="ARBA" id="ARBA00022679"/>
    </source>
</evidence>
<keyword evidence="5" id="KW-1185">Reference proteome</keyword>
<evidence type="ECO:0000259" key="3">
    <source>
        <dbReference type="Pfam" id="PF13649"/>
    </source>
</evidence>
<dbReference type="SUPFAM" id="SSF53335">
    <property type="entry name" value="S-adenosyl-L-methionine-dependent methyltransferases"/>
    <property type="match status" value="1"/>
</dbReference>
<dbReference type="AlphaFoldDB" id="A0A841L5V6"/>
<feature type="domain" description="Methyltransferase" evidence="3">
    <location>
        <begin position="72"/>
        <end position="168"/>
    </location>
</feature>
<feature type="chain" id="PRO_5032522651" evidence="2">
    <location>
        <begin position="22"/>
        <end position="230"/>
    </location>
</feature>
<evidence type="ECO:0000313" key="4">
    <source>
        <dbReference type="EMBL" id="MBB6227636.1"/>
    </source>
</evidence>
<dbReference type="Gene3D" id="3.40.50.150">
    <property type="entry name" value="Vaccinia Virus protein VP39"/>
    <property type="match status" value="1"/>
</dbReference>
<dbReference type="GO" id="GO:0032259">
    <property type="term" value="P:methylation"/>
    <property type="evidence" value="ECO:0007669"/>
    <property type="project" value="UniProtKB-KW"/>
</dbReference>
<proteinExistence type="predicted"/>
<feature type="signal peptide" evidence="2">
    <location>
        <begin position="1"/>
        <end position="21"/>
    </location>
</feature>
<sequence>MLIVRFACIIGAFAMSSAATAQTQQPSPGLPPPGRPVARIVSPAWDNEPSRDSAGEFAAVTAAAGIKPGMTVADIGAGSGYYTTRLSAAVGPQGQVLAQDVVKRYLDALARRVREEKLTNVRFVRGTQSNPRLPAGSVDVALMVHMYHEITQPYALLHRLRTSLKPGGRIAIVDLDRDPENHGMPRDLLVCEVRAVGYELVKITDLAAGYLAVFKLGPPKAPQSVKACRR</sequence>
<accession>A0A841L5V6</accession>
<dbReference type="CDD" id="cd02440">
    <property type="entry name" value="AdoMet_MTases"/>
    <property type="match status" value="1"/>
</dbReference>